<dbReference type="VEuPathDB" id="CryptoDB:Vbra_11755"/>
<dbReference type="Proteomes" id="UP000041254">
    <property type="component" value="Unassembled WGS sequence"/>
</dbReference>
<name>A0A0G4EFP1_VITBC</name>
<accession>A0A0G4EFP1</accession>
<organism evidence="1 2">
    <name type="scientific">Vitrella brassicaformis (strain CCMP3155)</name>
    <dbReference type="NCBI Taxonomy" id="1169540"/>
    <lineage>
        <taxon>Eukaryota</taxon>
        <taxon>Sar</taxon>
        <taxon>Alveolata</taxon>
        <taxon>Colpodellida</taxon>
        <taxon>Vitrellaceae</taxon>
        <taxon>Vitrella</taxon>
    </lineage>
</organism>
<keyword evidence="2" id="KW-1185">Reference proteome</keyword>
<evidence type="ECO:0000313" key="2">
    <source>
        <dbReference type="Proteomes" id="UP000041254"/>
    </source>
</evidence>
<dbReference type="InParanoid" id="A0A0G4EFP1"/>
<gene>
    <name evidence="1" type="ORF">Vbra_11755</name>
</gene>
<dbReference type="PhylomeDB" id="A0A0G4EFP1"/>
<protein>
    <submittedName>
        <fullName evidence="1">Uncharacterized protein</fullName>
    </submittedName>
</protein>
<proteinExistence type="predicted"/>
<reference evidence="1 2" key="1">
    <citation type="submission" date="2014-11" db="EMBL/GenBank/DDBJ databases">
        <authorList>
            <person name="Zhu J."/>
            <person name="Qi W."/>
            <person name="Song R."/>
        </authorList>
    </citation>
    <scope>NUCLEOTIDE SEQUENCE [LARGE SCALE GENOMIC DNA]</scope>
</reference>
<evidence type="ECO:0000313" key="1">
    <source>
        <dbReference type="EMBL" id="CEL95325.1"/>
    </source>
</evidence>
<sequence>MPYSLPLELWRDRVLLSFLLSVCDLVNVRSTSRSDGASVITADVLLTRLDSLMARHGVIGLIDIDRTAPVSFGYVLRAAYVLEQGASTGEWPKIAIFIRLAAIYHVIEQGGLPLMLPAQWLRDNLPTKASFHEVPLSMAVYKTIGHLMSFEDRNMQLAQQAAGAGQGAAAAAAGPQQAPVWVAHDLQFVVVSEQDLPANHPYHQAYRATDPVVRDGSCLHPTFTNLLTQCVFSLWYSLVRQERLLDARVGEDNPKYRSLLTQTANDDDCFVISWREDRRDLNAANPREQCIILMSGYKEGDSFAAYLRLSNGFLWLYTTETAVGGGASGLDKYPETMRHARRVLGRYGLLSDVLDGGTIHA</sequence>
<dbReference type="AlphaFoldDB" id="A0A0G4EFP1"/>
<dbReference type="EMBL" id="CDMY01000227">
    <property type="protein sequence ID" value="CEL95325.1"/>
    <property type="molecule type" value="Genomic_DNA"/>
</dbReference>